<dbReference type="PANTHER" id="PTHR35271:SF1">
    <property type="entry name" value="ABC TRANSPORTER, SUBSTRATE-BINDING LIPOPROTEIN"/>
    <property type="match status" value="1"/>
</dbReference>
<dbReference type="PANTHER" id="PTHR35271">
    <property type="entry name" value="ABC TRANSPORTER, SUBSTRATE-BINDING LIPOPROTEIN-RELATED"/>
    <property type="match status" value="1"/>
</dbReference>
<name>A0A3B0WZZ1_9ZZZZ</name>
<dbReference type="InterPro" id="IPR007487">
    <property type="entry name" value="ABC_transpt-TYRBP-like"/>
</dbReference>
<dbReference type="EMBL" id="UOFH01000188">
    <property type="protein sequence ID" value="VAW61568.1"/>
    <property type="molecule type" value="Genomic_DNA"/>
</dbReference>
<protein>
    <recommendedName>
        <fullName evidence="2">ABC transporter substrate-binding protein</fullName>
    </recommendedName>
</protein>
<sequence>MALGYSKFNQYSLCLFALLMAHSNILAAKKCLYIASYHRGYEWSDGVERGLRKTLQGQCELKQFNMDTKRNTGEAFKKTSGLKARELILSWKPDVVIASDDNASQYVIQPYFKNHEIPFVFCGINWTVDAYGYPYKNATGMVEVAPITNLLNKVIHINGKPKNAFYLGVDVLTERKNFKRFNEATKELNIKLTKGLATTEKQWLDYYAQAQNYDFVIIGGNAGINDWRHSYVLNEIKTTTHKLSITIQGWMMPYAILGLTKIPEEQGEWAAKVAIAILAGAKPIDIPIVSNRKWDLWINQDILNKTDIKIPHSLIKKAKKTSEK</sequence>
<dbReference type="Gene3D" id="3.40.50.2300">
    <property type="match status" value="2"/>
</dbReference>
<proteinExistence type="predicted"/>
<evidence type="ECO:0008006" key="2">
    <source>
        <dbReference type="Google" id="ProtNLM"/>
    </source>
</evidence>
<dbReference type="AlphaFoldDB" id="A0A3B0WZZ1"/>
<accession>A0A3B0WZZ1</accession>
<dbReference type="Pfam" id="PF04392">
    <property type="entry name" value="ABC_sub_bind"/>
    <property type="match status" value="1"/>
</dbReference>
<evidence type="ECO:0000313" key="1">
    <source>
        <dbReference type="EMBL" id="VAW61568.1"/>
    </source>
</evidence>
<gene>
    <name evidence="1" type="ORF">MNBD_GAMMA08-1877</name>
</gene>
<organism evidence="1">
    <name type="scientific">hydrothermal vent metagenome</name>
    <dbReference type="NCBI Taxonomy" id="652676"/>
    <lineage>
        <taxon>unclassified sequences</taxon>
        <taxon>metagenomes</taxon>
        <taxon>ecological metagenomes</taxon>
    </lineage>
</organism>
<reference evidence="1" key="1">
    <citation type="submission" date="2018-06" db="EMBL/GenBank/DDBJ databases">
        <authorList>
            <person name="Zhirakovskaya E."/>
        </authorList>
    </citation>
    <scope>NUCLEOTIDE SEQUENCE</scope>
</reference>